<dbReference type="Proteomes" id="UP000095342">
    <property type="component" value="Chromosome"/>
</dbReference>
<evidence type="ECO:0000313" key="2">
    <source>
        <dbReference type="EMBL" id="AOV17554.1"/>
    </source>
</evidence>
<reference evidence="2 3" key="1">
    <citation type="submission" date="2016-09" db="EMBL/GenBank/DDBJ databases">
        <title>Acidihalobacter prosperus V6 (DSM14174).</title>
        <authorList>
            <person name="Khaleque H.N."/>
            <person name="Ramsay J.P."/>
            <person name="Murphy R.J.T."/>
            <person name="Kaksonen A.H."/>
            <person name="Boxall N.J."/>
            <person name="Watkin E.L.J."/>
        </authorList>
    </citation>
    <scope>NUCLEOTIDE SEQUENCE [LARGE SCALE GENOMIC DNA]</scope>
    <source>
        <strain evidence="2 3">V6</strain>
    </source>
</reference>
<dbReference type="RefSeq" id="WP_070073102.1">
    <property type="nucleotide sequence ID" value="NZ_CP017448.1"/>
</dbReference>
<accession>A0A1D8K9A3</accession>
<dbReference type="AlphaFoldDB" id="A0A1D8K9A3"/>
<name>A0A1D8K9A3_9GAMM</name>
<dbReference type="Pfam" id="PF07295">
    <property type="entry name" value="DUF1451"/>
    <property type="match status" value="1"/>
</dbReference>
<evidence type="ECO:0008006" key="4">
    <source>
        <dbReference type="Google" id="ProtNLM"/>
    </source>
</evidence>
<organism evidence="2 3">
    <name type="scientific">Acidihalobacter aeolianus</name>
    <dbReference type="NCBI Taxonomy" id="2792603"/>
    <lineage>
        <taxon>Bacteria</taxon>
        <taxon>Pseudomonadati</taxon>
        <taxon>Pseudomonadota</taxon>
        <taxon>Gammaproteobacteria</taxon>
        <taxon>Chromatiales</taxon>
        <taxon>Ectothiorhodospiraceae</taxon>
        <taxon>Acidihalobacter</taxon>
    </lineage>
</organism>
<keyword evidence="3" id="KW-1185">Reference proteome</keyword>
<keyword evidence="1" id="KW-0175">Coiled coil</keyword>
<proteinExistence type="predicted"/>
<dbReference type="InterPro" id="IPR009912">
    <property type="entry name" value="DUF1451"/>
</dbReference>
<gene>
    <name evidence="2" type="ORF">BJI67_11215</name>
</gene>
<evidence type="ECO:0000313" key="3">
    <source>
        <dbReference type="Proteomes" id="UP000095342"/>
    </source>
</evidence>
<protein>
    <recommendedName>
        <fullName evidence="4">Zinc ribbon-containing protein</fullName>
    </recommendedName>
</protein>
<dbReference type="KEGG" id="aaeo:BJI67_11215"/>
<sequence>MSNEDPKPHLTEAYARMLERAKEAMESAGKRLEQAVDDARDMAQELGELTREEADLLAAYVKRDLRDLGQYLSGDGEDLGGWFVIDRTLVEARIFDLLASVADKTSLALAEFAAGSREVPSEWRTGEITGPGVLACLECGHTLQMRKAGRIPPCPHCHATRFRREHGTNEA</sequence>
<feature type="coiled-coil region" evidence="1">
    <location>
        <begin position="15"/>
        <end position="52"/>
    </location>
</feature>
<evidence type="ECO:0000256" key="1">
    <source>
        <dbReference type="SAM" id="Coils"/>
    </source>
</evidence>
<dbReference type="EMBL" id="CP017448">
    <property type="protein sequence ID" value="AOV17554.1"/>
    <property type="molecule type" value="Genomic_DNA"/>
</dbReference>